<keyword evidence="4" id="KW-1185">Reference proteome</keyword>
<proteinExistence type="predicted"/>
<feature type="region of interest" description="Disordered" evidence="1">
    <location>
        <begin position="1"/>
        <end position="42"/>
    </location>
</feature>
<protein>
    <submittedName>
        <fullName evidence="3">Uncharacterized protein</fullName>
    </submittedName>
</protein>
<reference evidence="3" key="1">
    <citation type="submission" date="2023-03" db="EMBL/GenBank/DDBJ databases">
        <title>Massive genome expansion in bonnet fungi (Mycena s.s.) driven by repeated elements and novel gene families across ecological guilds.</title>
        <authorList>
            <consortium name="Lawrence Berkeley National Laboratory"/>
            <person name="Harder C.B."/>
            <person name="Miyauchi S."/>
            <person name="Viragh M."/>
            <person name="Kuo A."/>
            <person name="Thoen E."/>
            <person name="Andreopoulos B."/>
            <person name="Lu D."/>
            <person name="Skrede I."/>
            <person name="Drula E."/>
            <person name="Henrissat B."/>
            <person name="Morin E."/>
            <person name="Kohler A."/>
            <person name="Barry K."/>
            <person name="LaButti K."/>
            <person name="Morin E."/>
            <person name="Salamov A."/>
            <person name="Lipzen A."/>
            <person name="Mereny Z."/>
            <person name="Hegedus B."/>
            <person name="Baldrian P."/>
            <person name="Stursova M."/>
            <person name="Weitz H."/>
            <person name="Taylor A."/>
            <person name="Grigoriev I.V."/>
            <person name="Nagy L.G."/>
            <person name="Martin F."/>
            <person name="Kauserud H."/>
        </authorList>
    </citation>
    <scope>NUCLEOTIDE SEQUENCE</scope>
    <source>
        <strain evidence="3">CBHHK173m</strain>
    </source>
</reference>
<name>A0AAD6UI47_9AGAR</name>
<feature type="region of interest" description="Disordered" evidence="1">
    <location>
        <begin position="86"/>
        <end position="158"/>
    </location>
</feature>
<keyword evidence="2" id="KW-0472">Membrane</keyword>
<sequence length="477" mass="51891">MAEIMDRSSSSDSGVLMSRTESEESTESPFASVLNTPADEEHLHFDVTDRKLLSDERLAHGREADHWQGRPHRVSLSRQFAKALDEATKSTNSHLDRRSVDRVHSEPESPASPNLMSFASPELPSESRVHTPEPPISDTYNTGSPQSIVRTTPRGRPPLLRDIFSPAIPPIPFSYEDQIASSVPESTPRPHSTLRHRKGMYSDLNDSITGRPASEVLSDADLSDVSHDANAGTEDDAVDAAYKALLLLDDDDDCTIESEAFLDTPAMPRLSPLFPLQLVFFPIWCALVGGVILFCPTYLDTLAFPASAPRSSAYTVAFMQRGLAQILPFVAPPTPIRAFAYWATVAHLHVAILLATLAGVVYAYPPLGALLVVASAALFARAWCDFVPLEEFSGDLGGDDGEVGGRVGEDLGGEARQMLYQVLAPGCGFRDGDKLRRVGGRYFLVHAPRRAESRAEILAAGGLSEEYNSDDSDESEE</sequence>
<evidence type="ECO:0000256" key="2">
    <source>
        <dbReference type="SAM" id="Phobius"/>
    </source>
</evidence>
<dbReference type="EMBL" id="JARJCN010000006">
    <property type="protein sequence ID" value="KAJ7099967.1"/>
    <property type="molecule type" value="Genomic_DNA"/>
</dbReference>
<evidence type="ECO:0000313" key="4">
    <source>
        <dbReference type="Proteomes" id="UP001222325"/>
    </source>
</evidence>
<feature type="compositionally biased region" description="Polar residues" evidence="1">
    <location>
        <begin position="138"/>
        <end position="149"/>
    </location>
</feature>
<comment type="caution">
    <text evidence="3">The sequence shown here is derived from an EMBL/GenBank/DDBJ whole genome shotgun (WGS) entry which is preliminary data.</text>
</comment>
<feature type="transmembrane region" description="Helical" evidence="2">
    <location>
        <begin position="338"/>
        <end position="361"/>
    </location>
</feature>
<feature type="transmembrane region" description="Helical" evidence="2">
    <location>
        <begin position="278"/>
        <end position="299"/>
    </location>
</feature>
<keyword evidence="2" id="KW-0812">Transmembrane</keyword>
<evidence type="ECO:0000256" key="1">
    <source>
        <dbReference type="SAM" id="MobiDB-lite"/>
    </source>
</evidence>
<gene>
    <name evidence="3" type="ORF">B0H15DRAFT_927575</name>
</gene>
<dbReference type="Proteomes" id="UP001222325">
    <property type="component" value="Unassembled WGS sequence"/>
</dbReference>
<organism evidence="3 4">
    <name type="scientific">Mycena belliarum</name>
    <dbReference type="NCBI Taxonomy" id="1033014"/>
    <lineage>
        <taxon>Eukaryota</taxon>
        <taxon>Fungi</taxon>
        <taxon>Dikarya</taxon>
        <taxon>Basidiomycota</taxon>
        <taxon>Agaricomycotina</taxon>
        <taxon>Agaricomycetes</taxon>
        <taxon>Agaricomycetidae</taxon>
        <taxon>Agaricales</taxon>
        <taxon>Marasmiineae</taxon>
        <taxon>Mycenaceae</taxon>
        <taxon>Mycena</taxon>
    </lineage>
</organism>
<dbReference type="AlphaFoldDB" id="A0AAD6UI47"/>
<feature type="compositionally biased region" description="Basic and acidic residues" evidence="1">
    <location>
        <begin position="86"/>
        <end position="107"/>
    </location>
</feature>
<keyword evidence="2" id="KW-1133">Transmembrane helix</keyword>
<accession>A0AAD6UI47</accession>
<evidence type="ECO:0000313" key="3">
    <source>
        <dbReference type="EMBL" id="KAJ7099967.1"/>
    </source>
</evidence>